<dbReference type="InterPro" id="IPR039426">
    <property type="entry name" value="TonB-dep_rcpt-like"/>
</dbReference>
<sequence>MIAFRYIYIYITIFFSFNVLDSKESIESKALQDSKATIEEKDSNATQNTQIDSNNTNKTYKLNAITAFSDNDLNKFQSSPAVINRQIIESNPSGNGDIGSLLRILPNVQFDNSQLSSNTPGEISPANISISGGLHYQNLFMLDGMNINNDLGAGYNNLAGGNRLNTGTASQGLAIDTSLLDSITLQDSNISASFGGFNGGVIEATTRRPTKKFGAKISYQITQGNATPKAISMTNYYLLDSNLQDFLISTSSSNQPQFIKHLVKSSIESKINDNFGILAAFNTTQSFIPLRRGARNSNNLFQTPADPQDYADMQTQKRQIYNAFFKAYYSAT</sequence>
<keyword evidence="1" id="KW-1134">Transmembrane beta strand</keyword>
<dbReference type="InterPro" id="IPR012910">
    <property type="entry name" value="Plug_dom"/>
</dbReference>
<reference evidence="4 5" key="1">
    <citation type="submission" date="2019-12" db="EMBL/GenBank/DDBJ databases">
        <title>Multi-Generational Helicobacter saguini Isolates.</title>
        <authorList>
            <person name="Mannion A."/>
            <person name="Shen Z."/>
            <person name="Fox J.G."/>
        </authorList>
    </citation>
    <scope>NUCLEOTIDE SEQUENCE [LARGE SCALE GENOMIC DNA]</scope>
    <source>
        <strain evidence="5">16-048 (F4)</strain>
    </source>
</reference>
<keyword evidence="4" id="KW-0675">Receptor</keyword>
<dbReference type="AlphaFoldDB" id="A0A6L7D876"/>
<proteinExistence type="inferred from homology"/>
<feature type="compositionally biased region" description="Basic and acidic residues" evidence="2">
    <location>
        <begin position="34"/>
        <end position="43"/>
    </location>
</feature>
<comment type="similarity">
    <text evidence="1">Belongs to the TonB-dependent receptor family.</text>
</comment>
<gene>
    <name evidence="4" type="ORF">DCO61_04670</name>
</gene>
<evidence type="ECO:0000313" key="4">
    <source>
        <dbReference type="EMBL" id="MWV69321.1"/>
    </source>
</evidence>
<dbReference type="EMBL" id="QBIU01000001">
    <property type="protein sequence ID" value="MWV69321.1"/>
    <property type="molecule type" value="Genomic_DNA"/>
</dbReference>
<evidence type="ECO:0000259" key="3">
    <source>
        <dbReference type="Pfam" id="PF07715"/>
    </source>
</evidence>
<comment type="caution">
    <text evidence="4">The sequence shown here is derived from an EMBL/GenBank/DDBJ whole genome shotgun (WGS) entry which is preliminary data.</text>
</comment>
<keyword evidence="1" id="KW-0813">Transport</keyword>
<dbReference type="PROSITE" id="PS52016">
    <property type="entry name" value="TONB_DEPENDENT_REC_3"/>
    <property type="match status" value="1"/>
</dbReference>
<evidence type="ECO:0000256" key="2">
    <source>
        <dbReference type="SAM" id="MobiDB-lite"/>
    </source>
</evidence>
<feature type="domain" description="TonB-dependent receptor plug" evidence="3">
    <location>
        <begin position="77"/>
        <end position="199"/>
    </location>
</feature>
<keyword evidence="1" id="KW-0812">Transmembrane</keyword>
<organism evidence="4 5">
    <name type="scientific">Helicobacter saguini</name>
    <dbReference type="NCBI Taxonomy" id="1548018"/>
    <lineage>
        <taxon>Bacteria</taxon>
        <taxon>Pseudomonadati</taxon>
        <taxon>Campylobacterota</taxon>
        <taxon>Epsilonproteobacteria</taxon>
        <taxon>Campylobacterales</taxon>
        <taxon>Helicobacteraceae</taxon>
        <taxon>Helicobacter</taxon>
    </lineage>
</organism>
<dbReference type="Pfam" id="PF07715">
    <property type="entry name" value="Plug"/>
    <property type="match status" value="1"/>
</dbReference>
<dbReference type="InterPro" id="IPR037066">
    <property type="entry name" value="Plug_dom_sf"/>
</dbReference>
<comment type="subcellular location">
    <subcellularLocation>
        <location evidence="1">Cell outer membrane</location>
        <topology evidence="1">Multi-pass membrane protein</topology>
    </subcellularLocation>
</comment>
<evidence type="ECO:0000256" key="1">
    <source>
        <dbReference type="PROSITE-ProRule" id="PRU01360"/>
    </source>
</evidence>
<dbReference type="Proteomes" id="UP000477070">
    <property type="component" value="Unassembled WGS sequence"/>
</dbReference>
<keyword evidence="1" id="KW-0998">Cell outer membrane</keyword>
<feature type="region of interest" description="Disordered" evidence="2">
    <location>
        <begin position="34"/>
        <end position="54"/>
    </location>
</feature>
<dbReference type="Gene3D" id="2.170.130.10">
    <property type="entry name" value="TonB-dependent receptor, plug domain"/>
    <property type="match status" value="1"/>
</dbReference>
<dbReference type="GO" id="GO:0009279">
    <property type="term" value="C:cell outer membrane"/>
    <property type="evidence" value="ECO:0007669"/>
    <property type="project" value="UniProtKB-SubCell"/>
</dbReference>
<accession>A0A6L7D876</accession>
<protein>
    <submittedName>
        <fullName evidence="4">TonB-dependent receptor plug domain-containing protein</fullName>
    </submittedName>
</protein>
<evidence type="ECO:0000313" key="5">
    <source>
        <dbReference type="Proteomes" id="UP000477070"/>
    </source>
</evidence>
<keyword evidence="1" id="KW-0472">Membrane</keyword>
<dbReference type="SUPFAM" id="SSF56935">
    <property type="entry name" value="Porins"/>
    <property type="match status" value="1"/>
</dbReference>
<feature type="compositionally biased region" description="Polar residues" evidence="2">
    <location>
        <begin position="44"/>
        <end position="54"/>
    </location>
</feature>
<name>A0A6L7D876_9HELI</name>
<dbReference type="RefSeq" id="WP_118949169.1">
    <property type="nucleotide sequence ID" value="NZ_QBIU01000001.1"/>
</dbReference>